<evidence type="ECO:0000313" key="3">
    <source>
        <dbReference type="Proteomes" id="UP001634154"/>
    </source>
</evidence>
<evidence type="ECO:0000256" key="1">
    <source>
        <dbReference type="SAM" id="SignalP"/>
    </source>
</evidence>
<comment type="caution">
    <text evidence="2">The sequence shown here is derived from an EMBL/GenBank/DDBJ whole genome shotgun (WGS) entry which is preliminary data.</text>
</comment>
<feature type="chain" id="PRO_5046638732" evidence="1">
    <location>
        <begin position="22"/>
        <end position="271"/>
    </location>
</feature>
<keyword evidence="1" id="KW-0732">Signal</keyword>
<protein>
    <submittedName>
        <fullName evidence="2">Uncharacterized protein</fullName>
    </submittedName>
</protein>
<proteinExistence type="predicted"/>
<dbReference type="RefSeq" id="WP_409357696.1">
    <property type="nucleotide sequence ID" value="NZ_JBJXVJ010000004.1"/>
</dbReference>
<dbReference type="Proteomes" id="UP001634154">
    <property type="component" value="Unassembled WGS sequence"/>
</dbReference>
<evidence type="ECO:0000313" key="2">
    <source>
        <dbReference type="EMBL" id="MFN1218845.1"/>
    </source>
</evidence>
<accession>A0ABW9K8Y4</accession>
<organism evidence="2 3">
    <name type="scientific">Chryseobacterium kwangjuense</name>
    <dbReference type="NCBI Taxonomy" id="267125"/>
    <lineage>
        <taxon>Bacteria</taxon>
        <taxon>Pseudomonadati</taxon>
        <taxon>Bacteroidota</taxon>
        <taxon>Flavobacteriia</taxon>
        <taxon>Flavobacteriales</taxon>
        <taxon>Weeksellaceae</taxon>
        <taxon>Chryseobacterium group</taxon>
        <taxon>Chryseobacterium</taxon>
    </lineage>
</organism>
<dbReference type="EMBL" id="JBJXVJ010000004">
    <property type="protein sequence ID" value="MFN1218845.1"/>
    <property type="molecule type" value="Genomic_DNA"/>
</dbReference>
<gene>
    <name evidence="2" type="ORF">ACKW6Q_17910</name>
</gene>
<feature type="signal peptide" evidence="1">
    <location>
        <begin position="1"/>
        <end position="21"/>
    </location>
</feature>
<name>A0ABW9K8Y4_9FLAO</name>
<keyword evidence="3" id="KW-1185">Reference proteome</keyword>
<sequence>MKKNNLMAIAFMIAGIMLPKAQVGIGISAPDVSSNLHVAPTNSSNQYKGTLLGTMSTSNRNSISQPATGLMIYNTTDNCLQINNGTPAAPSWKCLSEEINLPFGNMNFARYKPMYSGITSNWLPGTPPSYSPTNSLLYGFYTANGSFAFNELFRIDAGRMDSGSYSIILYNVSGESVNISYNTVANGNMVVRTNIGLSNLQGSYVDGNSTTNYTEAQNIYVTINSPAKWAGRRFLIGINLFKEDVSNPINWYGDGAGKENQSMVTFISELK</sequence>
<reference evidence="2 3" key="1">
    <citation type="submission" date="2024-12" db="EMBL/GenBank/DDBJ databases">
        <title>Draft genome sequence of Chryseobacterium kwangjuense AG447.</title>
        <authorList>
            <person name="Cheptsov V.S."/>
            <person name="Belov A."/>
            <person name="Zavarzina A.G."/>
        </authorList>
    </citation>
    <scope>NUCLEOTIDE SEQUENCE [LARGE SCALE GENOMIC DNA]</scope>
    <source>
        <strain evidence="2 3">AG447</strain>
    </source>
</reference>